<feature type="domain" description="YdbS-like PH" evidence="2">
    <location>
        <begin position="76"/>
        <end position="152"/>
    </location>
</feature>
<feature type="transmembrane region" description="Helical" evidence="1">
    <location>
        <begin position="28"/>
        <end position="46"/>
    </location>
</feature>
<gene>
    <name evidence="3" type="ORF">PSU4_59290</name>
</gene>
<keyword evidence="4" id="KW-1185">Reference proteome</keyword>
<dbReference type="AlphaFoldDB" id="A0A511DQ74"/>
<dbReference type="InterPro" id="IPR005182">
    <property type="entry name" value="YdbS-like_PH"/>
</dbReference>
<keyword evidence="1" id="KW-0472">Membrane</keyword>
<comment type="caution">
    <text evidence="3">The sequence shown here is derived from an EMBL/GenBank/DDBJ whole genome shotgun (WGS) entry which is preliminary data.</text>
</comment>
<feature type="transmembrane region" description="Helical" evidence="1">
    <location>
        <begin position="52"/>
        <end position="71"/>
    </location>
</feature>
<accession>A0A511DQ74</accession>
<evidence type="ECO:0000259" key="2">
    <source>
        <dbReference type="Pfam" id="PF03703"/>
    </source>
</evidence>
<evidence type="ECO:0000313" key="4">
    <source>
        <dbReference type="Proteomes" id="UP000321685"/>
    </source>
</evidence>
<dbReference type="OrthoDB" id="3730669at2"/>
<dbReference type="Proteomes" id="UP000321685">
    <property type="component" value="Unassembled WGS sequence"/>
</dbReference>
<sequence>MTVAVALPLRPPAHRVDPRAVQWWRLQGLAALVVLAGPQLVVWSVLAMSPSWLLVTTIVTAALAVAYALVVPPIRYRIHRWEVTDEAVYTLSGLLVREWRIAPISRVQTVDTEHGPLQQWLKLASVTVTTASARGPVTIHGLAAPDAAELARVLTETTQATPGDAT</sequence>
<keyword evidence="1" id="KW-1133">Transmembrane helix</keyword>
<reference evidence="3 4" key="1">
    <citation type="submission" date="2019-07" db="EMBL/GenBank/DDBJ databases">
        <title>Whole genome shotgun sequence of Pseudonocardia sulfidoxydans NBRC 16205.</title>
        <authorList>
            <person name="Hosoyama A."/>
            <person name="Uohara A."/>
            <person name="Ohji S."/>
            <person name="Ichikawa N."/>
        </authorList>
    </citation>
    <scope>NUCLEOTIDE SEQUENCE [LARGE SCALE GENOMIC DNA]</scope>
    <source>
        <strain evidence="3 4">NBRC 16205</strain>
    </source>
</reference>
<evidence type="ECO:0000256" key="1">
    <source>
        <dbReference type="SAM" id="Phobius"/>
    </source>
</evidence>
<evidence type="ECO:0000313" key="3">
    <source>
        <dbReference type="EMBL" id="GEL26975.1"/>
    </source>
</evidence>
<name>A0A511DQ74_9PSEU</name>
<protein>
    <submittedName>
        <fullName evidence="3">Membrane protein</fullName>
    </submittedName>
</protein>
<dbReference type="PANTHER" id="PTHR34473:SF3">
    <property type="entry name" value="TRANSMEMBRANE PROTEIN-RELATED"/>
    <property type="match status" value="1"/>
</dbReference>
<proteinExistence type="predicted"/>
<dbReference type="Pfam" id="PF03703">
    <property type="entry name" value="bPH_2"/>
    <property type="match status" value="1"/>
</dbReference>
<organism evidence="3 4">
    <name type="scientific">Pseudonocardia sulfidoxydans NBRC 16205</name>
    <dbReference type="NCBI Taxonomy" id="1223511"/>
    <lineage>
        <taxon>Bacteria</taxon>
        <taxon>Bacillati</taxon>
        <taxon>Actinomycetota</taxon>
        <taxon>Actinomycetes</taxon>
        <taxon>Pseudonocardiales</taxon>
        <taxon>Pseudonocardiaceae</taxon>
        <taxon>Pseudonocardia</taxon>
    </lineage>
</organism>
<dbReference type="EMBL" id="BJVJ01000129">
    <property type="protein sequence ID" value="GEL26975.1"/>
    <property type="molecule type" value="Genomic_DNA"/>
</dbReference>
<keyword evidence="1" id="KW-0812">Transmembrane</keyword>
<dbReference type="PANTHER" id="PTHR34473">
    <property type="entry name" value="UPF0699 TRANSMEMBRANE PROTEIN YDBS"/>
    <property type="match status" value="1"/>
</dbReference>
<dbReference type="RefSeq" id="WP_147115858.1">
    <property type="nucleotide sequence ID" value="NZ_BJVJ01000129.1"/>
</dbReference>